<organism evidence="2 3">
    <name type="scientific">Phanerochaete sordida</name>
    <dbReference type="NCBI Taxonomy" id="48140"/>
    <lineage>
        <taxon>Eukaryota</taxon>
        <taxon>Fungi</taxon>
        <taxon>Dikarya</taxon>
        <taxon>Basidiomycota</taxon>
        <taxon>Agaricomycotina</taxon>
        <taxon>Agaricomycetes</taxon>
        <taxon>Polyporales</taxon>
        <taxon>Phanerochaetaceae</taxon>
        <taxon>Phanerochaete</taxon>
    </lineage>
</organism>
<evidence type="ECO:0000256" key="1">
    <source>
        <dbReference type="SAM" id="MobiDB-lite"/>
    </source>
</evidence>
<name>A0A9P3GJQ7_9APHY</name>
<keyword evidence="3" id="KW-1185">Reference proteome</keyword>
<gene>
    <name evidence="2" type="ORF">PsYK624_123970</name>
</gene>
<protein>
    <submittedName>
        <fullName evidence="2">Uncharacterized protein</fullName>
    </submittedName>
</protein>
<evidence type="ECO:0000313" key="3">
    <source>
        <dbReference type="Proteomes" id="UP000703269"/>
    </source>
</evidence>
<feature type="compositionally biased region" description="Polar residues" evidence="1">
    <location>
        <begin position="1"/>
        <end position="17"/>
    </location>
</feature>
<dbReference type="Proteomes" id="UP000703269">
    <property type="component" value="Unassembled WGS sequence"/>
</dbReference>
<feature type="region of interest" description="Disordered" evidence="1">
    <location>
        <begin position="1"/>
        <end position="26"/>
    </location>
</feature>
<dbReference type="EMBL" id="BPQB01000057">
    <property type="protein sequence ID" value="GJE96203.1"/>
    <property type="molecule type" value="Genomic_DNA"/>
</dbReference>
<evidence type="ECO:0000313" key="2">
    <source>
        <dbReference type="EMBL" id="GJE96203.1"/>
    </source>
</evidence>
<proteinExistence type="predicted"/>
<sequence>MNTAQKQPPATSRNPRQSCPKPSDLSDAHLNFELATLQEETHASLSALRAHHARELADAHAPLLAVLAAHDAQDLAQQHAVRARVAGMRAAAQRAAAGGEERLREIEAEELARRQQLQAAARARRVALYAALLDAMRDIKDAEYDDARQDMMGNVLFEWRLRRMVPRPARLTSPTEAHSEGPKSYLEAAVAGLRS</sequence>
<accession>A0A9P3GJQ7</accession>
<dbReference type="AlphaFoldDB" id="A0A9P3GJQ7"/>
<reference evidence="2 3" key="1">
    <citation type="submission" date="2021-08" db="EMBL/GenBank/DDBJ databases">
        <title>Draft Genome Sequence of Phanerochaete sordida strain YK-624.</title>
        <authorList>
            <person name="Mori T."/>
            <person name="Dohra H."/>
            <person name="Suzuki T."/>
            <person name="Kawagishi H."/>
            <person name="Hirai H."/>
        </authorList>
    </citation>
    <scope>NUCLEOTIDE SEQUENCE [LARGE SCALE GENOMIC DNA]</scope>
    <source>
        <strain evidence="2 3">YK-624</strain>
    </source>
</reference>
<comment type="caution">
    <text evidence="2">The sequence shown here is derived from an EMBL/GenBank/DDBJ whole genome shotgun (WGS) entry which is preliminary data.</text>
</comment>